<organism evidence="2 3">
    <name type="scientific">Candidatus Nanohalobium constans</name>
    <dbReference type="NCBI Taxonomy" id="2565781"/>
    <lineage>
        <taxon>Archaea</taxon>
        <taxon>Candidatus Nanohalarchaeota</taxon>
        <taxon>Candidatus Nanohalobia</taxon>
        <taxon>Candidatus Nanohalobiales</taxon>
        <taxon>Candidatus Nanohalobiaceae</taxon>
        <taxon>Candidatus Nanohalobium</taxon>
    </lineage>
</organism>
<dbReference type="KEGG" id="ncon:LC1Nh_0550"/>
<accession>A0A5Q0UFS2</accession>
<feature type="region of interest" description="Disordered" evidence="1">
    <location>
        <begin position="57"/>
        <end position="77"/>
    </location>
</feature>
<dbReference type="EMBL" id="CP040089">
    <property type="protein sequence ID" value="QGA80448.1"/>
    <property type="molecule type" value="Genomic_DNA"/>
</dbReference>
<dbReference type="GeneID" id="42364935"/>
<reference evidence="3" key="1">
    <citation type="submission" date="2019-05" db="EMBL/GenBank/DDBJ databases">
        <title>Candidatus Nanohalobium constans, a novel model system to study the DPANN nano-sized archaea: genomic and physiological characterization of a nanoarchaeon co-cultured with its chitinotrophic host.</title>
        <authorList>
            <person name="La Cono V."/>
            <person name="Arcadi E."/>
            <person name="Crisafi F."/>
            <person name="Denaro R."/>
            <person name="La Spada G."/>
            <person name="Messina E."/>
            <person name="Smedile F."/>
            <person name="Toshchakov S.V."/>
            <person name="Shevchenko M.A."/>
            <person name="Golyshin P.N."/>
            <person name="Golyshina O.V."/>
            <person name="Ferrer M."/>
            <person name="Rohde M."/>
            <person name="Mushegian A."/>
            <person name="Sorokin D.Y."/>
            <person name="Giuliano L."/>
            <person name="Yakimov M.M."/>
        </authorList>
    </citation>
    <scope>NUCLEOTIDE SEQUENCE [LARGE SCALE GENOMIC DNA]</scope>
    <source>
        <strain evidence="3">LC1Nh</strain>
    </source>
</reference>
<keyword evidence="3" id="KW-1185">Reference proteome</keyword>
<dbReference type="AlphaFoldDB" id="A0A5Q0UFS2"/>
<proteinExistence type="predicted"/>
<name>A0A5Q0UFS2_9ARCH</name>
<evidence type="ECO:0000313" key="2">
    <source>
        <dbReference type="EMBL" id="QGA80448.1"/>
    </source>
</evidence>
<gene>
    <name evidence="2" type="ORF">LC1Nh_0550</name>
</gene>
<dbReference type="Proteomes" id="UP000377803">
    <property type="component" value="Chromosome"/>
</dbReference>
<evidence type="ECO:0000256" key="1">
    <source>
        <dbReference type="SAM" id="MobiDB-lite"/>
    </source>
</evidence>
<protein>
    <submittedName>
        <fullName evidence="2">Uncharacterized protein</fullName>
    </submittedName>
</protein>
<sequence>MEYLTSDRTDEEQLRSSLQREIELSVGRDQYNEIISRLDIEDNGDRANLEIVSEEYLESIPENHTDQQPGRIEAPAD</sequence>
<dbReference type="RefSeq" id="WP_153550188.1">
    <property type="nucleotide sequence ID" value="NZ_CP040089.1"/>
</dbReference>
<evidence type="ECO:0000313" key="3">
    <source>
        <dbReference type="Proteomes" id="UP000377803"/>
    </source>
</evidence>